<organism evidence="2 3">
    <name type="scientific">Fluviicola taffensis (strain DSM 16823 / NCIMB 13979 / RW262)</name>
    <dbReference type="NCBI Taxonomy" id="755732"/>
    <lineage>
        <taxon>Bacteria</taxon>
        <taxon>Pseudomonadati</taxon>
        <taxon>Bacteroidota</taxon>
        <taxon>Flavobacteriia</taxon>
        <taxon>Flavobacteriales</taxon>
        <taxon>Crocinitomicaceae</taxon>
        <taxon>Fluviicola</taxon>
    </lineage>
</organism>
<reference evidence="3" key="2">
    <citation type="submission" date="2011-02" db="EMBL/GenBank/DDBJ databases">
        <title>The complete genome of Fluviicola taffensis DSM 16823.</title>
        <authorList>
            <consortium name="US DOE Joint Genome Institute (JGI-PGF)"/>
            <person name="Lucas S."/>
            <person name="Copeland A."/>
            <person name="Lapidus A."/>
            <person name="Bruce D."/>
            <person name="Goodwin L."/>
            <person name="Pitluck S."/>
            <person name="Kyrpides N."/>
            <person name="Mavromatis K."/>
            <person name="Ivanova N."/>
            <person name="Mikhailova N."/>
            <person name="Pagani I."/>
            <person name="Chertkov O."/>
            <person name="Detter J.C."/>
            <person name="Han C."/>
            <person name="Tapia R."/>
            <person name="Land M."/>
            <person name="Hauser L."/>
            <person name="Markowitz V."/>
            <person name="Cheng J.-F."/>
            <person name="Hugenholtz P."/>
            <person name="Woyke T."/>
            <person name="Wu D."/>
            <person name="Tindall B."/>
            <person name="Pomrenke H.G."/>
            <person name="Brambilla E."/>
            <person name="Klenk H.-P."/>
            <person name="Eisen J.A."/>
        </authorList>
    </citation>
    <scope>NUCLEOTIDE SEQUENCE [LARGE SCALE GENOMIC DNA]</scope>
    <source>
        <strain evidence="3">DSM 16823 / RW262 / RW262</strain>
    </source>
</reference>
<dbReference type="AlphaFoldDB" id="F2IHW8"/>
<reference evidence="2 3" key="1">
    <citation type="journal article" date="2011" name="Stand. Genomic Sci.">
        <title>Complete genome sequence of the gliding freshwater bacterium Fluviicola taffensis type strain (RW262).</title>
        <authorList>
            <person name="Woyke T."/>
            <person name="Chertkov O."/>
            <person name="Lapidus A."/>
            <person name="Nolan M."/>
            <person name="Lucas S."/>
            <person name="Del Rio T.G."/>
            <person name="Tice H."/>
            <person name="Cheng J.F."/>
            <person name="Tapia R."/>
            <person name="Han C."/>
            <person name="Goodwin L."/>
            <person name="Pitluck S."/>
            <person name="Liolios K."/>
            <person name="Pagani I."/>
            <person name="Ivanova N."/>
            <person name="Huntemann M."/>
            <person name="Mavromatis K."/>
            <person name="Mikhailova N."/>
            <person name="Pati A."/>
            <person name="Chen A."/>
            <person name="Palaniappan K."/>
            <person name="Land M."/>
            <person name="Hauser L."/>
            <person name="Brambilla E.M."/>
            <person name="Rohde M."/>
            <person name="Mwirichia R."/>
            <person name="Sikorski J."/>
            <person name="Tindall B.J."/>
            <person name="Goker M."/>
            <person name="Bristow J."/>
            <person name="Eisen J.A."/>
            <person name="Markowitz V."/>
            <person name="Hugenholtz P."/>
            <person name="Klenk H.P."/>
            <person name="Kyrpides N.C."/>
        </authorList>
    </citation>
    <scope>NUCLEOTIDE SEQUENCE [LARGE SCALE GENOMIC DNA]</scope>
    <source>
        <strain evidence="3">DSM 16823 / RW262 / RW262</strain>
    </source>
</reference>
<dbReference type="HOGENOM" id="CLU_1364540_0_0_10"/>
<feature type="signal peptide" evidence="1">
    <location>
        <begin position="1"/>
        <end position="22"/>
    </location>
</feature>
<dbReference type="Proteomes" id="UP000007463">
    <property type="component" value="Chromosome"/>
</dbReference>
<sequence length="200" mass="24098" precursor="true">MKKTIYIFILYIGFFNFNSTFAQQDRVFENIPFGTCLSKLDSIDLIKRLRTEFDSTIIRFNKNPKKTPLNLNDKWKLIYYVHTGYEEDHTAGSKNEFRSIGINNIYHNSEQEKWLTIAEIFNEFNISDTIPKNFYSKESYLENTFQINRYLDISDKFRGIWTPIISKDNYLIIYVSHSYPNGNAHSWLREYYYYFEKQKL</sequence>
<dbReference type="RefSeq" id="WP_013688684.1">
    <property type="nucleotide sequence ID" value="NC_015321.1"/>
</dbReference>
<keyword evidence="3" id="KW-1185">Reference proteome</keyword>
<evidence type="ECO:0000313" key="3">
    <source>
        <dbReference type="Proteomes" id="UP000007463"/>
    </source>
</evidence>
<proteinExistence type="predicted"/>
<dbReference type="EMBL" id="CP002542">
    <property type="protein sequence ID" value="AEA45927.1"/>
    <property type="molecule type" value="Genomic_DNA"/>
</dbReference>
<dbReference type="OrthoDB" id="1467910at2"/>
<dbReference type="STRING" id="755732.Fluta_3963"/>
<keyword evidence="1" id="KW-0732">Signal</keyword>
<accession>F2IHW8</accession>
<dbReference type="KEGG" id="fte:Fluta_3963"/>
<protein>
    <submittedName>
        <fullName evidence="2">Uncharacterized protein</fullName>
    </submittedName>
</protein>
<evidence type="ECO:0000256" key="1">
    <source>
        <dbReference type="SAM" id="SignalP"/>
    </source>
</evidence>
<gene>
    <name evidence="2" type="ordered locus">Fluta_3963</name>
</gene>
<name>F2IHW8_FLUTR</name>
<evidence type="ECO:0000313" key="2">
    <source>
        <dbReference type="EMBL" id="AEA45927.1"/>
    </source>
</evidence>
<feature type="chain" id="PRO_5003283726" evidence="1">
    <location>
        <begin position="23"/>
        <end position="200"/>
    </location>
</feature>